<feature type="region of interest" description="Disordered" evidence="1">
    <location>
        <begin position="176"/>
        <end position="227"/>
    </location>
</feature>
<sequence length="522" mass="56205">MTTAAQHQQSDHSHGFVIADTYDPDEVVPRDSPLMTPLRPRLAPTPSPPPDIPPAQVSLSPASLDDRDKSNRHKVRPNSGDAILVAYLDNGRDPEIARVAGRQLLAGEEDSPDHESSPDGPTDEVVLTVPSLQHLAADALQVAAFAAGPNPHPNLSSISALGLKASPDISVSTRHLSLHDDNPASPFSYPGADNKPDARSPPVAILTPASGELPPLQMDSPRSDSNGPILPSIRLTLGDIDRLPPEPIAPADKELSSRHAHGPGFPASPPLGIPRFPPIAISHVSPPASPNEGFTRTLPSPRSLPASSPYYYGPNTINPRHNAEYSSSSATGETPSTDHSASTPATSTSVADRMSIDGITNPQIGAYVCTFGGCTAPAFQTQYLLNSHANVHSSARPHYCPVRGCPRSEGGKGFKRKNEMIRHGLVHDSPGYVCPFCPDREHKYPRPDNLQRYDGDRPISKPLLSSCSDQCFEACKKLTRWTDRHVRVHHVDKDKDDPLLRDVLSQRPDGPNRGRRRRGPPA</sequence>
<dbReference type="InterPro" id="IPR036236">
    <property type="entry name" value="Znf_C2H2_sf"/>
</dbReference>
<dbReference type="SMART" id="SM00355">
    <property type="entry name" value="ZnF_C2H2"/>
    <property type="match status" value="2"/>
</dbReference>
<feature type="domain" description="C2H2-type" evidence="2">
    <location>
        <begin position="367"/>
        <end position="392"/>
    </location>
</feature>
<feature type="compositionally biased region" description="Basic residues" evidence="1">
    <location>
        <begin position="513"/>
        <end position="522"/>
    </location>
</feature>
<dbReference type="EMBL" id="LKCW01000002">
    <property type="protein sequence ID" value="KPM46201.1"/>
    <property type="molecule type" value="Genomic_DNA"/>
</dbReference>
<dbReference type="SUPFAM" id="SSF57667">
    <property type="entry name" value="beta-beta-alpha zinc fingers"/>
    <property type="match status" value="1"/>
</dbReference>
<dbReference type="AlphaFoldDB" id="A0A0P7BXC2"/>
<dbReference type="Gene3D" id="3.30.160.60">
    <property type="entry name" value="Classic Zinc Finger"/>
    <property type="match status" value="1"/>
</dbReference>
<feature type="compositionally biased region" description="Pro residues" evidence="1">
    <location>
        <begin position="43"/>
        <end position="53"/>
    </location>
</feature>
<feature type="compositionally biased region" description="Low complexity" evidence="1">
    <location>
        <begin position="334"/>
        <end position="349"/>
    </location>
</feature>
<feature type="region of interest" description="Disordered" evidence="1">
    <location>
        <begin position="497"/>
        <end position="522"/>
    </location>
</feature>
<feature type="region of interest" description="Disordered" evidence="1">
    <location>
        <begin position="1"/>
        <end position="81"/>
    </location>
</feature>
<evidence type="ECO:0000313" key="4">
    <source>
        <dbReference type="Proteomes" id="UP000050424"/>
    </source>
</evidence>
<comment type="caution">
    <text evidence="3">The sequence shown here is derived from an EMBL/GenBank/DDBJ whole genome shotgun (WGS) entry which is preliminary data.</text>
</comment>
<accession>A0A0P7BXC2</accession>
<protein>
    <recommendedName>
        <fullName evidence="2">C2H2-type domain-containing protein</fullName>
    </recommendedName>
</protein>
<feature type="region of interest" description="Disordered" evidence="1">
    <location>
        <begin position="241"/>
        <end position="349"/>
    </location>
</feature>
<dbReference type="STRING" id="78410.A0A0P7BXC2"/>
<gene>
    <name evidence="3" type="ORF">AK830_g290</name>
</gene>
<feature type="compositionally biased region" description="Polar residues" evidence="1">
    <location>
        <begin position="315"/>
        <end position="333"/>
    </location>
</feature>
<feature type="compositionally biased region" description="Pro residues" evidence="1">
    <location>
        <begin position="266"/>
        <end position="277"/>
    </location>
</feature>
<name>A0A0P7BXC2_9HYPO</name>
<feature type="compositionally biased region" description="Low complexity" evidence="1">
    <location>
        <begin position="299"/>
        <end position="312"/>
    </location>
</feature>
<evidence type="ECO:0000256" key="1">
    <source>
        <dbReference type="SAM" id="MobiDB-lite"/>
    </source>
</evidence>
<feature type="domain" description="C2H2-type" evidence="2">
    <location>
        <begin position="398"/>
        <end position="427"/>
    </location>
</feature>
<keyword evidence="4" id="KW-1185">Reference proteome</keyword>
<evidence type="ECO:0000313" key="3">
    <source>
        <dbReference type="EMBL" id="KPM46201.1"/>
    </source>
</evidence>
<dbReference type="Proteomes" id="UP000050424">
    <property type="component" value="Unassembled WGS sequence"/>
</dbReference>
<dbReference type="OrthoDB" id="6077919at2759"/>
<reference evidence="3 4" key="1">
    <citation type="submission" date="2015-09" db="EMBL/GenBank/DDBJ databases">
        <title>Draft genome of a European isolate of the apple canker pathogen Neonectria ditissima.</title>
        <authorList>
            <person name="Gomez-Cortecero A."/>
            <person name="Harrison R.J."/>
            <person name="Armitage A.D."/>
        </authorList>
    </citation>
    <scope>NUCLEOTIDE SEQUENCE [LARGE SCALE GENOMIC DNA]</scope>
    <source>
        <strain evidence="3 4">R09/05</strain>
    </source>
</reference>
<evidence type="ECO:0000259" key="2">
    <source>
        <dbReference type="SMART" id="SM00355"/>
    </source>
</evidence>
<dbReference type="InterPro" id="IPR013087">
    <property type="entry name" value="Znf_C2H2_type"/>
</dbReference>
<proteinExistence type="predicted"/>
<feature type="compositionally biased region" description="Low complexity" evidence="1">
    <location>
        <begin position="33"/>
        <end position="42"/>
    </location>
</feature>
<organism evidence="3 4">
    <name type="scientific">Neonectria ditissima</name>
    <dbReference type="NCBI Taxonomy" id="78410"/>
    <lineage>
        <taxon>Eukaryota</taxon>
        <taxon>Fungi</taxon>
        <taxon>Dikarya</taxon>
        <taxon>Ascomycota</taxon>
        <taxon>Pezizomycotina</taxon>
        <taxon>Sordariomycetes</taxon>
        <taxon>Hypocreomycetidae</taxon>
        <taxon>Hypocreales</taxon>
        <taxon>Nectriaceae</taxon>
        <taxon>Neonectria</taxon>
    </lineage>
</organism>